<accession>A0AAU9IBK4</accession>
<proteinExistence type="predicted"/>
<dbReference type="SUPFAM" id="SSF50965">
    <property type="entry name" value="Galactose oxidase, central domain"/>
    <property type="match status" value="1"/>
</dbReference>
<gene>
    <name evidence="1" type="ORF">BSTOLATCC_MIC7519</name>
</gene>
<dbReference type="InterPro" id="IPR011043">
    <property type="entry name" value="Gal_Oxase/kelch_b-propeller"/>
</dbReference>
<dbReference type="EMBL" id="CAJZBQ010000009">
    <property type="protein sequence ID" value="CAG9312723.1"/>
    <property type="molecule type" value="Genomic_DNA"/>
</dbReference>
<name>A0AAU9IBK4_9CILI</name>
<dbReference type="Proteomes" id="UP001162131">
    <property type="component" value="Unassembled WGS sequence"/>
</dbReference>
<protein>
    <submittedName>
        <fullName evidence="1">Uncharacterized protein</fullName>
    </submittedName>
</protein>
<sequence length="210" mass="24363">MGIELCQILDKEFDQNEIESTYLWDFDSYAAQTLSRIDLSTLAVDFSRANPILIKYSMSLPKNQMLGIYNKEDLQYLFIADENFNIEIIDSCSTSSYVHYCFTSCFYDDAIFIFEGEIDFSQGGIISQHAKKYLISQNKWVYLSEPLCYSPYSCTGINQKIIIADNGPYLWVYDIFLDSYSSTFIKYFDKKAEQILVKVSGKIYLIVFHT</sequence>
<reference evidence="1" key="1">
    <citation type="submission" date="2021-09" db="EMBL/GenBank/DDBJ databases">
        <authorList>
            <consortium name="AG Swart"/>
            <person name="Singh M."/>
            <person name="Singh A."/>
            <person name="Seah K."/>
            <person name="Emmerich C."/>
        </authorList>
    </citation>
    <scope>NUCLEOTIDE SEQUENCE</scope>
    <source>
        <strain evidence="1">ATCC30299</strain>
    </source>
</reference>
<keyword evidence="2" id="KW-1185">Reference proteome</keyword>
<evidence type="ECO:0000313" key="1">
    <source>
        <dbReference type="EMBL" id="CAG9312723.1"/>
    </source>
</evidence>
<comment type="caution">
    <text evidence="1">The sequence shown here is derived from an EMBL/GenBank/DDBJ whole genome shotgun (WGS) entry which is preliminary data.</text>
</comment>
<organism evidence="1 2">
    <name type="scientific">Blepharisma stoltei</name>
    <dbReference type="NCBI Taxonomy" id="1481888"/>
    <lineage>
        <taxon>Eukaryota</taxon>
        <taxon>Sar</taxon>
        <taxon>Alveolata</taxon>
        <taxon>Ciliophora</taxon>
        <taxon>Postciliodesmatophora</taxon>
        <taxon>Heterotrichea</taxon>
        <taxon>Heterotrichida</taxon>
        <taxon>Blepharismidae</taxon>
        <taxon>Blepharisma</taxon>
    </lineage>
</organism>
<dbReference type="AlphaFoldDB" id="A0AAU9IBK4"/>
<evidence type="ECO:0000313" key="2">
    <source>
        <dbReference type="Proteomes" id="UP001162131"/>
    </source>
</evidence>